<feature type="region of interest" description="Disordered" evidence="9">
    <location>
        <begin position="1222"/>
        <end position="1267"/>
    </location>
</feature>
<feature type="region of interest" description="Disordered" evidence="9">
    <location>
        <begin position="1463"/>
        <end position="1574"/>
    </location>
</feature>
<feature type="region of interest" description="Disordered" evidence="9">
    <location>
        <begin position="420"/>
        <end position="631"/>
    </location>
</feature>
<dbReference type="InterPro" id="IPR009057">
    <property type="entry name" value="Homeodomain-like_sf"/>
</dbReference>
<evidence type="ECO:0000256" key="1">
    <source>
        <dbReference type="ARBA" id="ARBA00004123"/>
    </source>
</evidence>
<feature type="compositionally biased region" description="Low complexity" evidence="9">
    <location>
        <begin position="1322"/>
        <end position="1353"/>
    </location>
</feature>
<feature type="compositionally biased region" description="Polar residues" evidence="9">
    <location>
        <begin position="174"/>
        <end position="185"/>
    </location>
</feature>
<feature type="compositionally biased region" description="Low complexity" evidence="9">
    <location>
        <begin position="1222"/>
        <end position="1232"/>
    </location>
</feature>
<feature type="compositionally biased region" description="Basic and acidic residues" evidence="9">
    <location>
        <begin position="282"/>
        <end position="300"/>
    </location>
</feature>
<feature type="compositionally biased region" description="Pro residues" evidence="9">
    <location>
        <begin position="1530"/>
        <end position="1542"/>
    </location>
</feature>
<evidence type="ECO:0000256" key="9">
    <source>
        <dbReference type="SAM" id="MobiDB-lite"/>
    </source>
</evidence>
<feature type="region of interest" description="Disordered" evidence="9">
    <location>
        <begin position="1318"/>
        <end position="1404"/>
    </location>
</feature>
<evidence type="ECO:0000256" key="8">
    <source>
        <dbReference type="ARBA" id="ARBA00029670"/>
    </source>
</evidence>
<comment type="similarity">
    <text evidence="2">Belongs to the EAF1 family.</text>
</comment>
<feature type="compositionally biased region" description="Basic and acidic residues" evidence="9">
    <location>
        <begin position="352"/>
        <end position="363"/>
    </location>
</feature>
<dbReference type="Pfam" id="PF13921">
    <property type="entry name" value="Myb_DNA-bind_6"/>
    <property type="match status" value="1"/>
</dbReference>
<feature type="compositionally biased region" description="Low complexity" evidence="9">
    <location>
        <begin position="1096"/>
        <end position="1108"/>
    </location>
</feature>
<sequence length="1574" mass="172981">MSEVVAADRSRLLRSKRAESSRIVTSRKRKLREFFAVCDSEEPLPTIISLRPSPRNNNNDDDDDDGDDNDNDNNANDAEREFLQNCDIVQDRLFDEAHLPARRQLRSNTAKQQSLAPPGSPESKNSDASRGSSKKDGQRKSRTTSPIVVEDGKPARPSGVGKQEKKVNGEGTPMQRSSSKGSQTDRAPDPAVTLDEIVDETLDQAHEDQPRQSSPPNLPAPPGALETERIKTGVESKPGSPGVDPRKAIPVSAEEAAQLSEPLIYGQANHDERHKAATVHLPPREVQEARLRNNKGEHSIRTRNPQQQLSINLPGRETGQHSENLSSPGSTSHSATTPALHGASTDTSPDNEGSRYDADRVEDKDEVPETPPELRPTPQEAAKKAEHDRILKAQIEVASAEILRSSPAAIDAQIRLEEQAAAESSQAAVDAAMEGKDGPGQISSDGLTQEASAVVKDIVDDQPENSAPAVGSNPTPSGSQDSAKASEIPDSEAASTPRDAMDIDTTTIKDSFDTNPGSEAVAASSPVPEIVQSQPPEKPARQSVEATPPTPAASTPQLMSPAAPTPNTERMTTRVASGAIRHKSVSEILGEIPRPNTAADPDRSAAGKSAAESSCNSPSRSSTPQSPGTRVKSLIERAKEKERSKLSTVVFAKQPAKRSSGEVALVPSNKKKAYNEHDDYFMPLWRARPDAKNLQSVDSLLQAAHKTVTTTNSFIPILDNQTYRILKRIKELQEMGKWSLRQPKRSPEPNRQTSHWDLVLQEAKWMRTDFREERKWKMTVARNLASACVEWIEANEEDRKLLQVKAVLPPKHAPKDVEMTDAFSQAQSTPDLIASAEVDSPYEDLDDVPRFNLNDTVSPAAIFGLQDDDVIFGLRHSPATDKLLSELPMYGVPLTVPQVSFAQLDIDPDAAWRRPVLALSKYVEGRMELNNDGPPRKRSRFDYEDEEEDEDDVIFGELYAKTPHLPPQSTDVALFNPDNKHIRDRIHPGHHFRPPSEYQMPLQSFFECRTSSQWTWAEDDELKTLVRSYMYNWSLISSMLASKSMYSSGAERRTPWECFERWIHLEGLPADMQKTHYFRVYNTRLEMAQRALAEQVQAAPPQPNAAGQIVPPPRRRTNTTSVRVERRRNQKHLTLVDAMRKLAKKRETNVQKQQHAAGLAAMRKANEVAQPRGTTHTPQDFSRLKFEREQQLQERVARYAQQQEIQRRAAAQLVRNGQNLQQAGPAGAQGLQINRGVPANGMNGQQPQNPNQLAVPGQNRPRAPMGSNPMAPVSMQNGLQVPQMQHMNGVSQAQMQSRLPPPNPAPMLDINTMAQSRRIADQQRQAVQMQQQGQPTQVRNSPPNMRNPQNNQNGATQPYLPNPNMMPPFNPNGVSTPPTHNLNTPGSAGSPRLGQPSSQQLSNAANAHIASLEAQIRAKFPSATPEQLNHMIREQLNKMKATASATPLNQAQLQQAAMNAAAGGNMNSANRNGVHTGVPSGVENSPQLYAQMLRAQQQQQQQQLTQQAHAQQTQSQTQSHPQTHSQPHTQPQPQPQSQPQPTTPAQAVPQTQQQTNPAAAPTPRAGSASSPGGK</sequence>
<name>A0ABR4P4D9_9HELO</name>
<evidence type="ECO:0000256" key="4">
    <source>
        <dbReference type="ARBA" id="ARBA00022853"/>
    </source>
</evidence>
<reference evidence="12 13" key="1">
    <citation type="submission" date="2024-06" db="EMBL/GenBank/DDBJ databases">
        <title>Complete genome of Phlyctema vagabunda strain 19-DSS-EL-015.</title>
        <authorList>
            <person name="Fiorenzani C."/>
        </authorList>
    </citation>
    <scope>NUCLEOTIDE SEQUENCE [LARGE SCALE GENOMIC DNA]</scope>
    <source>
        <strain evidence="12 13">19-DSS-EL-015</strain>
    </source>
</reference>
<keyword evidence="13" id="KW-1185">Reference proteome</keyword>
<dbReference type="SMART" id="SM00573">
    <property type="entry name" value="HSA"/>
    <property type="match status" value="1"/>
</dbReference>
<evidence type="ECO:0000259" key="10">
    <source>
        <dbReference type="PROSITE" id="PS50090"/>
    </source>
</evidence>
<dbReference type="Gene3D" id="1.10.10.60">
    <property type="entry name" value="Homeodomain-like"/>
    <property type="match status" value="1"/>
</dbReference>
<feature type="compositionally biased region" description="Polar residues" evidence="9">
    <location>
        <begin position="1395"/>
        <end position="1404"/>
    </location>
</feature>
<dbReference type="InterPro" id="IPR014012">
    <property type="entry name" value="HSA_dom"/>
</dbReference>
<protein>
    <recommendedName>
        <fullName evidence="8">Vacuolar import and degradation protein 21</fullName>
    </recommendedName>
</protein>
<gene>
    <name evidence="12" type="ORF">PVAG01_09901</name>
</gene>
<dbReference type="PROSITE" id="PS50090">
    <property type="entry name" value="MYB_LIKE"/>
    <property type="match status" value="1"/>
</dbReference>
<feature type="compositionally biased region" description="Low complexity" evidence="9">
    <location>
        <begin position="1495"/>
        <end position="1529"/>
    </location>
</feature>
<feature type="compositionally biased region" description="Polar residues" evidence="9">
    <location>
        <begin position="302"/>
        <end position="311"/>
    </location>
</feature>
<feature type="domain" description="Myb-like" evidence="10">
    <location>
        <begin position="1012"/>
        <end position="1066"/>
    </location>
</feature>
<dbReference type="CDD" id="cd00167">
    <property type="entry name" value="SANT"/>
    <property type="match status" value="1"/>
</dbReference>
<keyword evidence="5" id="KW-0234">DNA repair</keyword>
<feature type="domain" description="HSA" evidence="11">
    <location>
        <begin position="743"/>
        <end position="818"/>
    </location>
</feature>
<feature type="compositionally biased region" description="Polar residues" evidence="9">
    <location>
        <begin position="321"/>
        <end position="337"/>
    </location>
</feature>
<comment type="function">
    <text evidence="7">Component of the NuA4 histone acetyltransferase complex which is involved in transcriptional activation of selected genes principally by acetylation of nucleosomal histone H4 and H2A. The NuA4 complex is also involved in DNA repair.</text>
</comment>
<dbReference type="Pfam" id="PF07529">
    <property type="entry name" value="HSA"/>
    <property type="match status" value="1"/>
</dbReference>
<feature type="compositionally biased region" description="Polar residues" evidence="9">
    <location>
        <begin position="106"/>
        <end position="115"/>
    </location>
</feature>
<comment type="caution">
    <text evidence="12">The sequence shown here is derived from an EMBL/GenBank/DDBJ whole genome shotgun (WGS) entry which is preliminary data.</text>
</comment>
<keyword evidence="3" id="KW-0227">DNA damage</keyword>
<evidence type="ECO:0000313" key="12">
    <source>
        <dbReference type="EMBL" id="KAL3418186.1"/>
    </source>
</evidence>
<keyword evidence="6" id="KW-0539">Nucleus</keyword>
<evidence type="ECO:0000259" key="11">
    <source>
        <dbReference type="PROSITE" id="PS51204"/>
    </source>
</evidence>
<evidence type="ECO:0000256" key="7">
    <source>
        <dbReference type="ARBA" id="ARBA00025178"/>
    </source>
</evidence>
<evidence type="ECO:0000256" key="2">
    <source>
        <dbReference type="ARBA" id="ARBA00008913"/>
    </source>
</evidence>
<accession>A0ABR4P4D9</accession>
<feature type="compositionally biased region" description="Acidic residues" evidence="9">
    <location>
        <begin position="59"/>
        <end position="71"/>
    </location>
</feature>
<feature type="compositionally biased region" description="Pro residues" evidence="9">
    <location>
        <begin position="1360"/>
        <end position="1370"/>
    </location>
</feature>
<evidence type="ECO:0000313" key="13">
    <source>
        <dbReference type="Proteomes" id="UP001629113"/>
    </source>
</evidence>
<dbReference type="EMBL" id="JBFCZG010000009">
    <property type="protein sequence ID" value="KAL3418186.1"/>
    <property type="molecule type" value="Genomic_DNA"/>
</dbReference>
<comment type="subcellular location">
    <subcellularLocation>
        <location evidence="1">Nucleus</location>
    </subcellularLocation>
</comment>
<feature type="compositionally biased region" description="Low complexity" evidence="9">
    <location>
        <begin position="1240"/>
        <end position="1252"/>
    </location>
</feature>
<feature type="compositionally biased region" description="Low complexity" evidence="9">
    <location>
        <begin position="420"/>
        <end position="432"/>
    </location>
</feature>
<keyword evidence="4" id="KW-0156">Chromatin regulator</keyword>
<feature type="compositionally biased region" description="Polar residues" evidence="9">
    <location>
        <begin position="472"/>
        <end position="483"/>
    </location>
</feature>
<evidence type="ECO:0000256" key="5">
    <source>
        <dbReference type="ARBA" id="ARBA00023204"/>
    </source>
</evidence>
<dbReference type="Proteomes" id="UP001629113">
    <property type="component" value="Unassembled WGS sequence"/>
</dbReference>
<feature type="region of interest" description="Disordered" evidence="9">
    <location>
        <begin position="106"/>
        <end position="388"/>
    </location>
</feature>
<dbReference type="SMART" id="SM00717">
    <property type="entry name" value="SANT"/>
    <property type="match status" value="1"/>
</dbReference>
<feature type="compositionally biased region" description="Polar residues" evidence="9">
    <location>
        <begin position="504"/>
        <end position="517"/>
    </location>
</feature>
<dbReference type="PANTHER" id="PTHR46459:SF1">
    <property type="entry name" value="E1A-BINDING PROTEIN P400"/>
    <property type="match status" value="1"/>
</dbReference>
<feature type="compositionally biased region" description="Low complexity" evidence="9">
    <location>
        <begin position="609"/>
        <end position="627"/>
    </location>
</feature>
<feature type="compositionally biased region" description="Low complexity" evidence="9">
    <location>
        <begin position="1543"/>
        <end position="1563"/>
    </location>
</feature>
<feature type="compositionally biased region" description="Polar residues" evidence="9">
    <location>
        <begin position="1373"/>
        <end position="1387"/>
    </location>
</feature>
<feature type="compositionally biased region" description="Polar residues" evidence="9">
    <location>
        <begin position="441"/>
        <end position="451"/>
    </location>
</feature>
<dbReference type="PANTHER" id="PTHR46459">
    <property type="entry name" value="E1A-BINDING PROTEIN P400-RELATED"/>
    <property type="match status" value="1"/>
</dbReference>
<dbReference type="SUPFAM" id="SSF46689">
    <property type="entry name" value="Homeodomain-like"/>
    <property type="match status" value="1"/>
</dbReference>
<feature type="compositionally biased region" description="Polar residues" evidence="9">
    <location>
        <begin position="122"/>
        <end position="131"/>
    </location>
</feature>
<dbReference type="PROSITE" id="PS51204">
    <property type="entry name" value="HSA"/>
    <property type="match status" value="1"/>
</dbReference>
<proteinExistence type="inferred from homology"/>
<evidence type="ECO:0000256" key="6">
    <source>
        <dbReference type="ARBA" id="ARBA00023242"/>
    </source>
</evidence>
<evidence type="ECO:0000256" key="3">
    <source>
        <dbReference type="ARBA" id="ARBA00022763"/>
    </source>
</evidence>
<organism evidence="12 13">
    <name type="scientific">Phlyctema vagabunda</name>
    <dbReference type="NCBI Taxonomy" id="108571"/>
    <lineage>
        <taxon>Eukaryota</taxon>
        <taxon>Fungi</taxon>
        <taxon>Dikarya</taxon>
        <taxon>Ascomycota</taxon>
        <taxon>Pezizomycotina</taxon>
        <taxon>Leotiomycetes</taxon>
        <taxon>Helotiales</taxon>
        <taxon>Dermateaceae</taxon>
        <taxon>Phlyctema</taxon>
    </lineage>
</organism>
<dbReference type="InterPro" id="IPR001005">
    <property type="entry name" value="SANT/Myb"/>
</dbReference>
<feature type="region of interest" description="Disordered" evidence="9">
    <location>
        <begin position="43"/>
        <end position="82"/>
    </location>
</feature>
<feature type="region of interest" description="Disordered" evidence="9">
    <location>
        <begin position="1096"/>
        <end position="1125"/>
    </location>
</feature>